<evidence type="ECO:0000313" key="2">
    <source>
        <dbReference type="Proteomes" id="UP000466619"/>
    </source>
</evidence>
<dbReference type="EMBL" id="WSFC01000103">
    <property type="protein sequence ID" value="NDL05868.1"/>
    <property type="molecule type" value="Genomic_DNA"/>
</dbReference>
<evidence type="ECO:0008006" key="3">
    <source>
        <dbReference type="Google" id="ProtNLM"/>
    </source>
</evidence>
<sequence length="168" mass="19312">MKFPRVGVTHLIERIEDLYLDEIYSAESITLTTSSQPNSAPHVGTLLTFSYVFNIASYFKKKYAKKVNIVIDLLDNAPSQRKVVNGVEYQYMLKQSNNGLNIFGVNREIYNNCLRILSLFSAADYKIRDYSDFCLNSNFYYALNEMLVENIYFNKITNPGGQGEISHF</sequence>
<keyword evidence="2" id="KW-1185">Reference proteome</keyword>
<organism evidence="1 2">
    <name type="scientific">Photorhabdus bodei</name>
    <dbReference type="NCBI Taxonomy" id="2029681"/>
    <lineage>
        <taxon>Bacteria</taxon>
        <taxon>Pseudomonadati</taxon>
        <taxon>Pseudomonadota</taxon>
        <taxon>Gammaproteobacteria</taxon>
        <taxon>Enterobacterales</taxon>
        <taxon>Morganellaceae</taxon>
        <taxon>Photorhabdus</taxon>
    </lineage>
</organism>
<reference evidence="1 2" key="1">
    <citation type="submission" date="2019-12" db="EMBL/GenBank/DDBJ databases">
        <title>Engineering Photorhabdus to improve their lethality against agricultural pests.</title>
        <authorList>
            <person name="Machado R.A.R."/>
        </authorList>
    </citation>
    <scope>NUCLEOTIDE SEQUENCE [LARGE SCALE GENOMIC DNA]</scope>
    <source>
        <strain evidence="1 2">M-CN4</strain>
    </source>
</reference>
<evidence type="ECO:0000313" key="1">
    <source>
        <dbReference type="EMBL" id="NDL05868.1"/>
    </source>
</evidence>
<accession>A0ABX0ASH2</accession>
<name>A0ABX0ASH2_9GAMM</name>
<protein>
    <recommendedName>
        <fullName evidence="3">Lysine--tRNA ligase</fullName>
    </recommendedName>
</protein>
<gene>
    <name evidence="1" type="ORF">GPY48_22815</name>
</gene>
<comment type="caution">
    <text evidence="1">The sequence shown here is derived from an EMBL/GenBank/DDBJ whole genome shotgun (WGS) entry which is preliminary data.</text>
</comment>
<dbReference type="Proteomes" id="UP000466619">
    <property type="component" value="Unassembled WGS sequence"/>
</dbReference>
<dbReference type="RefSeq" id="WP_162121002.1">
    <property type="nucleotide sequence ID" value="NZ_CAWPJS010000103.1"/>
</dbReference>
<proteinExistence type="predicted"/>